<comment type="similarity">
    <text evidence="1">Belongs to the ATP-dependent AMP-binding enzyme family.</text>
</comment>
<feature type="non-terminal residue" evidence="4">
    <location>
        <position position="1"/>
    </location>
</feature>
<dbReference type="InterPro" id="IPR042099">
    <property type="entry name" value="ANL_N_sf"/>
</dbReference>
<comment type="caution">
    <text evidence="4">The sequence shown here is derived from an EMBL/GenBank/DDBJ whole genome shotgun (WGS) entry which is preliminary data.</text>
</comment>
<dbReference type="PANTHER" id="PTHR24096:SF149">
    <property type="entry name" value="AMP-BINDING DOMAIN-CONTAINING PROTEIN-RELATED"/>
    <property type="match status" value="1"/>
</dbReference>
<reference evidence="4" key="1">
    <citation type="journal article" date="2014" name="Front. Microbiol.">
        <title>High frequency of phylogenetically diverse reductive dehalogenase-homologous genes in deep subseafloor sedimentary metagenomes.</title>
        <authorList>
            <person name="Kawai M."/>
            <person name="Futagami T."/>
            <person name="Toyoda A."/>
            <person name="Takaki Y."/>
            <person name="Nishi S."/>
            <person name="Hori S."/>
            <person name="Arai W."/>
            <person name="Tsubouchi T."/>
            <person name="Morono Y."/>
            <person name="Uchiyama I."/>
            <person name="Ito T."/>
            <person name="Fujiyama A."/>
            <person name="Inagaki F."/>
            <person name="Takami H."/>
        </authorList>
    </citation>
    <scope>NUCLEOTIDE SEQUENCE</scope>
    <source>
        <strain evidence="4">Expedition CK06-06</strain>
    </source>
</reference>
<accession>X0UWQ1</accession>
<dbReference type="Pfam" id="PF00501">
    <property type="entry name" value="AMP-binding"/>
    <property type="match status" value="1"/>
</dbReference>
<evidence type="ECO:0000259" key="3">
    <source>
        <dbReference type="Pfam" id="PF00501"/>
    </source>
</evidence>
<feature type="non-terminal residue" evidence="4">
    <location>
        <position position="274"/>
    </location>
</feature>
<keyword evidence="2" id="KW-0436">Ligase</keyword>
<dbReference type="PANTHER" id="PTHR24096">
    <property type="entry name" value="LONG-CHAIN-FATTY-ACID--COA LIGASE"/>
    <property type="match status" value="1"/>
</dbReference>
<gene>
    <name evidence="4" type="ORF">S01H1_31756</name>
</gene>
<protein>
    <recommendedName>
        <fullName evidence="3">AMP-dependent synthetase/ligase domain-containing protein</fullName>
    </recommendedName>
</protein>
<organism evidence="4">
    <name type="scientific">marine sediment metagenome</name>
    <dbReference type="NCBI Taxonomy" id="412755"/>
    <lineage>
        <taxon>unclassified sequences</taxon>
        <taxon>metagenomes</taxon>
        <taxon>ecological metagenomes</taxon>
    </lineage>
</organism>
<proteinExistence type="inferred from homology"/>
<dbReference type="EMBL" id="BARS01019616">
    <property type="protein sequence ID" value="GAF92865.1"/>
    <property type="molecule type" value="Genomic_DNA"/>
</dbReference>
<evidence type="ECO:0000256" key="2">
    <source>
        <dbReference type="ARBA" id="ARBA00022598"/>
    </source>
</evidence>
<dbReference type="InterPro" id="IPR000873">
    <property type="entry name" value="AMP-dep_synth/lig_dom"/>
</dbReference>
<dbReference type="InterPro" id="IPR045851">
    <property type="entry name" value="AMP-bd_C_sf"/>
</dbReference>
<sequence length="274" mass="29764">AVSNAEQAKYWLGGEKPGIGNIGVLPFFHSFAHTIVMNATIAFGGWIMMFPTPPPTEELLEHIEKLPAPEGLVYAGAEILFKRLADFPDIKGKYPGVMGKLKLCASGAGPLHRPVRDAFVNNTGGNIVEGYGLTETSPLISAGNLFGESPIGVIGLPVPGTEWGIWPTDNFDDGPICLGNPDDTNFGEEHTGEICVHGPQIMYEYLNQPEETSETIKKYKGALWLLTGDIGFMNEDGTIEIRDRKKQLIKVAGHSVFPKEVESMLMKHEAVSEA</sequence>
<evidence type="ECO:0000313" key="4">
    <source>
        <dbReference type="EMBL" id="GAF92865.1"/>
    </source>
</evidence>
<dbReference type="AlphaFoldDB" id="X0UWQ1"/>
<dbReference type="Gene3D" id="3.40.50.12780">
    <property type="entry name" value="N-terminal domain of ligase-like"/>
    <property type="match status" value="1"/>
</dbReference>
<name>X0UWQ1_9ZZZZ</name>
<dbReference type="GO" id="GO:0016405">
    <property type="term" value="F:CoA-ligase activity"/>
    <property type="evidence" value="ECO:0007669"/>
    <property type="project" value="TreeGrafter"/>
</dbReference>
<feature type="domain" description="AMP-dependent synthetase/ligase" evidence="3">
    <location>
        <begin position="22"/>
        <end position="206"/>
    </location>
</feature>
<dbReference type="Gene3D" id="3.30.300.30">
    <property type="match status" value="1"/>
</dbReference>
<evidence type="ECO:0000256" key="1">
    <source>
        <dbReference type="ARBA" id="ARBA00006432"/>
    </source>
</evidence>
<dbReference type="SUPFAM" id="SSF56801">
    <property type="entry name" value="Acetyl-CoA synthetase-like"/>
    <property type="match status" value="1"/>
</dbReference>